<accession>A0A2P5CD56</accession>
<proteinExistence type="predicted"/>
<dbReference type="PANTHER" id="PTHR47025:SF10">
    <property type="entry name" value="DNA-BINDING PROTEIN"/>
    <property type="match status" value="1"/>
</dbReference>
<dbReference type="GO" id="GO:0045944">
    <property type="term" value="P:positive regulation of transcription by RNA polymerase II"/>
    <property type="evidence" value="ECO:0007669"/>
    <property type="project" value="TreeGrafter"/>
</dbReference>
<dbReference type="GO" id="GO:0000977">
    <property type="term" value="F:RNA polymerase II transcription regulatory region sequence-specific DNA binding"/>
    <property type="evidence" value="ECO:0007669"/>
    <property type="project" value="TreeGrafter"/>
</dbReference>
<dbReference type="Proteomes" id="UP000237105">
    <property type="component" value="Unassembled WGS sequence"/>
</dbReference>
<reference evidence="6" key="1">
    <citation type="submission" date="2016-06" db="EMBL/GenBank/DDBJ databases">
        <title>Parallel loss of symbiosis genes in relatives of nitrogen-fixing non-legume Parasponia.</title>
        <authorList>
            <person name="Van Velzen R."/>
            <person name="Holmer R."/>
            <person name="Bu F."/>
            <person name="Rutten L."/>
            <person name="Van Zeijl A."/>
            <person name="Liu W."/>
            <person name="Santuari L."/>
            <person name="Cao Q."/>
            <person name="Sharma T."/>
            <person name="Shen D."/>
            <person name="Roswanjaya Y."/>
            <person name="Wardhani T."/>
            <person name="Kalhor M.S."/>
            <person name="Jansen J."/>
            <person name="Van den Hoogen J."/>
            <person name="Gungor B."/>
            <person name="Hartog M."/>
            <person name="Hontelez J."/>
            <person name="Verver J."/>
            <person name="Yang W.-C."/>
            <person name="Schijlen E."/>
            <person name="Repin R."/>
            <person name="Schilthuizen M."/>
            <person name="Schranz E."/>
            <person name="Heidstra R."/>
            <person name="Miyata K."/>
            <person name="Fedorova E."/>
            <person name="Kohlen W."/>
            <person name="Bisseling T."/>
            <person name="Smit S."/>
            <person name="Geurts R."/>
        </authorList>
    </citation>
    <scope>NUCLEOTIDE SEQUENCE [LARGE SCALE GENOMIC DNA]</scope>
    <source>
        <strain evidence="6">cv. WU1-14</strain>
    </source>
</reference>
<comment type="caution">
    <text evidence="5">The sequence shown here is derived from an EMBL/GenBank/DDBJ whole genome shotgun (WGS) entry which is preliminary data.</text>
</comment>
<gene>
    <name evidence="5" type="ORF">PanWU01x14_163110</name>
</gene>
<dbReference type="PANTHER" id="PTHR47025">
    <property type="entry name" value="AUTOIMMUNE REGULATOR"/>
    <property type="match status" value="1"/>
</dbReference>
<dbReference type="GO" id="GO:0003682">
    <property type="term" value="F:chromatin binding"/>
    <property type="evidence" value="ECO:0007669"/>
    <property type="project" value="TreeGrafter"/>
</dbReference>
<dbReference type="OrthoDB" id="1714123at2759"/>
<dbReference type="EMBL" id="JXTB01000144">
    <property type="protein sequence ID" value="PON58996.1"/>
    <property type="molecule type" value="Genomic_DNA"/>
</dbReference>
<dbReference type="GO" id="GO:0042393">
    <property type="term" value="F:histone binding"/>
    <property type="evidence" value="ECO:0007669"/>
    <property type="project" value="TreeGrafter"/>
</dbReference>
<keyword evidence="6" id="KW-1185">Reference proteome</keyword>
<evidence type="ECO:0000313" key="6">
    <source>
        <dbReference type="Proteomes" id="UP000237105"/>
    </source>
</evidence>
<dbReference type="InterPro" id="IPR032308">
    <property type="entry name" value="TDBD"/>
</dbReference>
<comment type="subcellular location">
    <subcellularLocation>
        <location evidence="1">Nucleus</location>
    </subcellularLocation>
</comment>
<dbReference type="Pfam" id="PF16135">
    <property type="entry name" value="TDBD"/>
    <property type="match status" value="1"/>
</dbReference>
<feature type="domain" description="Tify" evidence="4">
    <location>
        <begin position="350"/>
        <end position="405"/>
    </location>
</feature>
<dbReference type="AlphaFoldDB" id="A0A2P5CD56"/>
<keyword evidence="2" id="KW-0539">Nucleus</keyword>
<evidence type="ECO:0000313" key="5">
    <source>
        <dbReference type="EMBL" id="PON58996.1"/>
    </source>
</evidence>
<feature type="compositionally biased region" description="Basic and acidic residues" evidence="3">
    <location>
        <begin position="297"/>
        <end position="316"/>
    </location>
</feature>
<organism evidence="5 6">
    <name type="scientific">Parasponia andersonii</name>
    <name type="common">Sponia andersonii</name>
    <dbReference type="NCBI Taxonomy" id="3476"/>
    <lineage>
        <taxon>Eukaryota</taxon>
        <taxon>Viridiplantae</taxon>
        <taxon>Streptophyta</taxon>
        <taxon>Embryophyta</taxon>
        <taxon>Tracheophyta</taxon>
        <taxon>Spermatophyta</taxon>
        <taxon>Magnoliopsida</taxon>
        <taxon>eudicotyledons</taxon>
        <taxon>Gunneridae</taxon>
        <taxon>Pentapetalae</taxon>
        <taxon>rosids</taxon>
        <taxon>fabids</taxon>
        <taxon>Rosales</taxon>
        <taxon>Cannabaceae</taxon>
        <taxon>Parasponia</taxon>
    </lineage>
</organism>
<sequence length="471" mass="52000">MEKGPRLVNDGDANLSNSARIGTKRSHQWFLDTAESVLSPDKKQVVDTVNTKLSSGLSYTSVPPWENTASLQSVPNQFVNRLIGSETATSVNFAGRNITSVVTDDLNGRRQGTDNHFGDDIAFGLSVAHEGPETSLSYAGIRKVKVNQVKDCDNGIHPLRRHGSNNSDLSSDQAFDRENKTNYVAMGQSLNKEHDNMMIVGHTYNTGDAHIRSTIPNYSSRVDSTMTMGDTYGKGDTNIISFSGFPDEQDIIPVGRPVDSYDQLYHHSSVTSEKACEKEPDPLNANAVMNTNPVVKPRSDSVSKNKPESKAPKKEAPNSFPSNVRSLISTGMLDGVPVKYVSLAREELRGIIKGSGYLCGCQSCNYSKVLNAYEFERHAGCKTKHPNNHIYFENGKTIYQIVQELRSTPESLLFDTIQTVFGAPINQKSFRIWKAVVELILCFASFVVASESFQAATRELQRIYGKEELNL</sequence>
<evidence type="ECO:0000256" key="2">
    <source>
        <dbReference type="ARBA" id="ARBA00023242"/>
    </source>
</evidence>
<evidence type="ECO:0000256" key="1">
    <source>
        <dbReference type="ARBA" id="ARBA00004123"/>
    </source>
</evidence>
<dbReference type="GO" id="GO:0005634">
    <property type="term" value="C:nucleus"/>
    <property type="evidence" value="ECO:0007669"/>
    <property type="project" value="UniProtKB-SubCell"/>
</dbReference>
<evidence type="ECO:0000259" key="4">
    <source>
        <dbReference type="Pfam" id="PF16135"/>
    </source>
</evidence>
<protein>
    <submittedName>
        <fullName evidence="5">Jas TPL-binding domain containing protein</fullName>
    </submittedName>
</protein>
<feature type="region of interest" description="Disordered" evidence="3">
    <location>
        <begin position="283"/>
        <end position="322"/>
    </location>
</feature>
<name>A0A2P5CD56_PARAD</name>
<dbReference type="STRING" id="3476.A0A2P5CD56"/>
<evidence type="ECO:0000256" key="3">
    <source>
        <dbReference type="SAM" id="MobiDB-lite"/>
    </source>
</evidence>